<comment type="caution">
    <text evidence="1">The sequence shown here is derived from an EMBL/GenBank/DDBJ whole genome shotgun (WGS) entry which is preliminary data.</text>
</comment>
<protein>
    <submittedName>
        <fullName evidence="1">Uncharacterized protein</fullName>
    </submittedName>
</protein>
<dbReference type="EMBL" id="JADNRY010000086">
    <property type="protein sequence ID" value="KAF9066510.1"/>
    <property type="molecule type" value="Genomic_DNA"/>
</dbReference>
<keyword evidence="2" id="KW-1185">Reference proteome</keyword>
<accession>A0A9P5U493</accession>
<name>A0A9P5U493_9AGAR</name>
<dbReference type="Proteomes" id="UP000772434">
    <property type="component" value="Unassembled WGS sequence"/>
</dbReference>
<gene>
    <name evidence="1" type="ORF">BDP27DRAFT_1005472</name>
</gene>
<evidence type="ECO:0000313" key="1">
    <source>
        <dbReference type="EMBL" id="KAF9066510.1"/>
    </source>
</evidence>
<organism evidence="1 2">
    <name type="scientific">Rhodocollybia butyracea</name>
    <dbReference type="NCBI Taxonomy" id="206335"/>
    <lineage>
        <taxon>Eukaryota</taxon>
        <taxon>Fungi</taxon>
        <taxon>Dikarya</taxon>
        <taxon>Basidiomycota</taxon>
        <taxon>Agaricomycotina</taxon>
        <taxon>Agaricomycetes</taxon>
        <taxon>Agaricomycetidae</taxon>
        <taxon>Agaricales</taxon>
        <taxon>Marasmiineae</taxon>
        <taxon>Omphalotaceae</taxon>
        <taxon>Rhodocollybia</taxon>
    </lineage>
</organism>
<dbReference type="AlphaFoldDB" id="A0A9P5U493"/>
<evidence type="ECO:0000313" key="2">
    <source>
        <dbReference type="Proteomes" id="UP000772434"/>
    </source>
</evidence>
<reference evidence="1" key="1">
    <citation type="submission" date="2020-11" db="EMBL/GenBank/DDBJ databases">
        <authorList>
            <consortium name="DOE Joint Genome Institute"/>
            <person name="Ahrendt S."/>
            <person name="Riley R."/>
            <person name="Andreopoulos W."/>
            <person name="Labutti K."/>
            <person name="Pangilinan J."/>
            <person name="Ruiz-Duenas F.J."/>
            <person name="Barrasa J.M."/>
            <person name="Sanchez-Garcia M."/>
            <person name="Camarero S."/>
            <person name="Miyauchi S."/>
            <person name="Serrano A."/>
            <person name="Linde D."/>
            <person name="Babiker R."/>
            <person name="Drula E."/>
            <person name="Ayuso-Fernandez I."/>
            <person name="Pacheco R."/>
            <person name="Padilla G."/>
            <person name="Ferreira P."/>
            <person name="Barriuso J."/>
            <person name="Kellner H."/>
            <person name="Castanera R."/>
            <person name="Alfaro M."/>
            <person name="Ramirez L."/>
            <person name="Pisabarro A.G."/>
            <person name="Kuo A."/>
            <person name="Tritt A."/>
            <person name="Lipzen A."/>
            <person name="He G."/>
            <person name="Yan M."/>
            <person name="Ng V."/>
            <person name="Cullen D."/>
            <person name="Martin F."/>
            <person name="Rosso M.-N."/>
            <person name="Henrissat B."/>
            <person name="Hibbett D."/>
            <person name="Martinez A.T."/>
            <person name="Grigoriev I.V."/>
        </authorList>
    </citation>
    <scope>NUCLEOTIDE SEQUENCE</scope>
    <source>
        <strain evidence="1">AH 40177</strain>
    </source>
</reference>
<sequence>MSRRTTRPCVFFCYTRHSSLWMAYKIWHLPPTKLFLISQRLGNLPCAPVPFAEYATRKCSVCSCFWRCIQDRCQSIWWNQPDGFGGLSGIPVRVPGFASPVLLHEQDKSTCSRIVYINSSCAVVRTCVRGAVHGLSNVSHFPLLKAQYKEIPA</sequence>
<proteinExistence type="predicted"/>